<comment type="caution">
    <text evidence="1">The sequence shown here is derived from an EMBL/GenBank/DDBJ whole genome shotgun (WGS) entry which is preliminary data.</text>
</comment>
<dbReference type="PANTHER" id="PTHR48221">
    <property type="entry name" value="ACYL-COA SYNTHETASE FAMILY PROTEIN"/>
    <property type="match status" value="1"/>
</dbReference>
<dbReference type="AlphaFoldDB" id="A0AAD8K1V2"/>
<evidence type="ECO:0000313" key="2">
    <source>
        <dbReference type="Proteomes" id="UP001229421"/>
    </source>
</evidence>
<dbReference type="PANTHER" id="PTHR48221:SF2">
    <property type="entry name" value="ACYL-COA SYNTHETASE FAMILY PROTEIN"/>
    <property type="match status" value="1"/>
</dbReference>
<sequence>MSNSPELTELFARLASRIRSDDQSDEDDDELVSSLNQSLSLSQVPRVRVLETALSLMCFTAPQVIESVVDCSVNTIVSVLCSLVDCKVLRSGKTEVLRVGSSISGHDCLGVMECCAEILGKVNEHGTLSCSLLYAVLRVAAMTTQFSYTKQLTPVLNVQPADEMIPAISKLACYMPKEINLENQELQMRLILWYLDPQNLLKDVSQILQDVVRRPFICLDAELYDKIEWRLIIICLAFTPLMFIETRALLHRWFLLTGLASVLELEVELVSVVLDVLSRPMRWGLSAETGSNLPFSYAYFPFKHQLFRILAQTLSSDRFLELVHNVKKTVTHAKRKLKHVATTTSMVNHKSAWAMAMNFPEWFYFAALLLSGASFSDNIICGVDEDNPPAASSFSANAAWYIAWIIDPIDESVCGLLSEKLENLSRALNNKHLSSYEHKRLKKPKPNTCQSQTIRLWLEDLEDGKTIDMKNNVMFRKIILGVLIGCSDAINEDGYEWLLHYVATGTLPRSIESQHAGLRHKRWNYDSNDKSSQKEAVTGACIVFHLTDIADKISDSVFETREIAVDFICKVKLKAVGYLLKCVKRLLQFEIDENSDILTKDLLRRILRWRHQGKDVFHCYKDLDDTISIIASKFS</sequence>
<keyword evidence="2" id="KW-1185">Reference proteome</keyword>
<reference evidence="1" key="1">
    <citation type="journal article" date="2023" name="bioRxiv">
        <title>Improved chromosome-level genome assembly for marigold (Tagetes erecta).</title>
        <authorList>
            <person name="Jiang F."/>
            <person name="Yuan L."/>
            <person name="Wang S."/>
            <person name="Wang H."/>
            <person name="Xu D."/>
            <person name="Wang A."/>
            <person name="Fan W."/>
        </authorList>
    </citation>
    <scope>NUCLEOTIDE SEQUENCE</scope>
    <source>
        <strain evidence="1">WSJ</strain>
        <tissue evidence="1">Leaf</tissue>
    </source>
</reference>
<name>A0AAD8K1V2_TARER</name>
<dbReference type="Proteomes" id="UP001229421">
    <property type="component" value="Unassembled WGS sequence"/>
</dbReference>
<proteinExistence type="predicted"/>
<evidence type="ECO:0000313" key="1">
    <source>
        <dbReference type="EMBL" id="KAK1413858.1"/>
    </source>
</evidence>
<protein>
    <submittedName>
        <fullName evidence="1">Uncharacterized protein</fullName>
    </submittedName>
</protein>
<accession>A0AAD8K1V2</accession>
<dbReference type="EMBL" id="JAUHHV010000008">
    <property type="protein sequence ID" value="KAK1413858.1"/>
    <property type="molecule type" value="Genomic_DNA"/>
</dbReference>
<organism evidence="1 2">
    <name type="scientific">Tagetes erecta</name>
    <name type="common">African marigold</name>
    <dbReference type="NCBI Taxonomy" id="13708"/>
    <lineage>
        <taxon>Eukaryota</taxon>
        <taxon>Viridiplantae</taxon>
        <taxon>Streptophyta</taxon>
        <taxon>Embryophyta</taxon>
        <taxon>Tracheophyta</taxon>
        <taxon>Spermatophyta</taxon>
        <taxon>Magnoliopsida</taxon>
        <taxon>eudicotyledons</taxon>
        <taxon>Gunneridae</taxon>
        <taxon>Pentapetalae</taxon>
        <taxon>asterids</taxon>
        <taxon>campanulids</taxon>
        <taxon>Asterales</taxon>
        <taxon>Asteraceae</taxon>
        <taxon>Asteroideae</taxon>
        <taxon>Heliantheae alliance</taxon>
        <taxon>Tageteae</taxon>
        <taxon>Tagetes</taxon>
    </lineage>
</organism>
<gene>
    <name evidence="1" type="ORF">QVD17_29594</name>
</gene>